<feature type="signal peptide" evidence="2">
    <location>
        <begin position="1"/>
        <end position="24"/>
    </location>
</feature>
<feature type="compositionally biased region" description="Basic and acidic residues" evidence="1">
    <location>
        <begin position="51"/>
        <end position="61"/>
    </location>
</feature>
<proteinExistence type="predicted"/>
<evidence type="ECO:0000256" key="1">
    <source>
        <dbReference type="SAM" id="MobiDB-lite"/>
    </source>
</evidence>
<keyword evidence="4" id="KW-1185">Reference proteome</keyword>
<feature type="chain" id="PRO_5016992477" description="YD repeat-containing protein" evidence="2">
    <location>
        <begin position="25"/>
        <end position="73"/>
    </location>
</feature>
<comment type="caution">
    <text evidence="3">The sequence shown here is derived from an EMBL/GenBank/DDBJ whole genome shotgun (WGS) entry which is preliminary data.</text>
</comment>
<dbReference type="Gene3D" id="2.180.10.10">
    <property type="entry name" value="RHS repeat-associated core"/>
    <property type="match status" value="1"/>
</dbReference>
<dbReference type="AlphaFoldDB" id="A0A369Q378"/>
<reference evidence="3 4" key="1">
    <citation type="submission" date="2018-04" db="EMBL/GenBank/DDBJ databases">
        <title>Altererythrobacter sp. HME9302 genome sequencing and assembly.</title>
        <authorList>
            <person name="Kang H."/>
            <person name="Kim H."/>
            <person name="Joh K."/>
        </authorList>
    </citation>
    <scope>NUCLEOTIDE SEQUENCE [LARGE SCALE GENOMIC DNA]</scope>
    <source>
        <strain evidence="3 4">HME9302</strain>
    </source>
</reference>
<organism evidence="3 4">
    <name type="scientific">Alteripontixanthobacter maritimus</name>
    <dbReference type="NCBI Taxonomy" id="2161824"/>
    <lineage>
        <taxon>Bacteria</taxon>
        <taxon>Pseudomonadati</taxon>
        <taxon>Pseudomonadota</taxon>
        <taxon>Alphaproteobacteria</taxon>
        <taxon>Sphingomonadales</taxon>
        <taxon>Erythrobacteraceae</taxon>
        <taxon>Alteripontixanthobacter</taxon>
    </lineage>
</organism>
<keyword evidence="2" id="KW-0732">Signal</keyword>
<dbReference type="EMBL" id="QBKA01000002">
    <property type="protein sequence ID" value="RDC58920.1"/>
    <property type="molecule type" value="Genomic_DNA"/>
</dbReference>
<feature type="region of interest" description="Disordered" evidence="1">
    <location>
        <begin position="43"/>
        <end position="73"/>
    </location>
</feature>
<protein>
    <recommendedName>
        <fullName evidence="5">YD repeat-containing protein</fullName>
    </recommendedName>
</protein>
<evidence type="ECO:0000313" key="4">
    <source>
        <dbReference type="Proteomes" id="UP000253727"/>
    </source>
</evidence>
<dbReference type="RefSeq" id="WP_147270730.1">
    <property type="nucleotide sequence ID" value="NZ_QBKA01000002.1"/>
</dbReference>
<name>A0A369Q378_9SPHN</name>
<dbReference type="Proteomes" id="UP000253727">
    <property type="component" value="Unassembled WGS sequence"/>
</dbReference>
<gene>
    <name evidence="3" type="ORF">HME9302_00096</name>
</gene>
<evidence type="ECO:0000256" key="2">
    <source>
        <dbReference type="SAM" id="SignalP"/>
    </source>
</evidence>
<dbReference type="OrthoDB" id="7581217at2"/>
<sequence>MKLKSSCHALYAGLLVLGSLPLSAAETVKYTYDAKGRLVKVERSGTANDQAKTEYEIDKANNRKRVKTTNAPS</sequence>
<evidence type="ECO:0000313" key="3">
    <source>
        <dbReference type="EMBL" id="RDC58920.1"/>
    </source>
</evidence>
<accession>A0A369Q378</accession>
<evidence type="ECO:0008006" key="5">
    <source>
        <dbReference type="Google" id="ProtNLM"/>
    </source>
</evidence>